<keyword evidence="1" id="KW-0808">Transferase</keyword>
<evidence type="ECO:0000313" key="4">
    <source>
        <dbReference type="EMBL" id="GIJ56549.1"/>
    </source>
</evidence>
<organism evidence="4 5">
    <name type="scientific">Virgisporangium aurantiacum</name>
    <dbReference type="NCBI Taxonomy" id="175570"/>
    <lineage>
        <taxon>Bacteria</taxon>
        <taxon>Bacillati</taxon>
        <taxon>Actinomycetota</taxon>
        <taxon>Actinomycetes</taxon>
        <taxon>Micromonosporales</taxon>
        <taxon>Micromonosporaceae</taxon>
        <taxon>Virgisporangium</taxon>
    </lineage>
</organism>
<feature type="domain" description="Histidine kinase/HSP90-like ATPase" evidence="2">
    <location>
        <begin position="204"/>
        <end position="312"/>
    </location>
</feature>
<dbReference type="InterPro" id="IPR047718">
    <property type="entry name" value="RsbA-like_anti_sig"/>
</dbReference>
<proteinExistence type="predicted"/>
<sequence length="319" mass="34652">MRTGAAAGHLGYYHEAVCYTSDDDLVAVAVPFLVGGIDAGEPTVVSMGDRNAHLLRSALPAGLPVTFLPGDALYARPAGAIKFYRKLLADHVARGASQIRIIGELSPEMLGVTWDWWARYESAVNHAYDEFPLWSMCAYDTRTTPAPVLADVLRTHPRTALPDGRHVPNDTYTDPFQYLAEPRAPVVDPLQQTDPLADLADPTLAEARQAVWDADHGFLPTQDVEDFALAVSEAVANAYRHGRPPLRLRLWCGADRIVVTVTDAGPGPKDPFAGLLPANATGDGGLGLWIMHQMSNHVALYRQPEGFTIRLTAGNPYHS</sequence>
<dbReference type="PANTHER" id="PTHR35526">
    <property type="entry name" value="ANTI-SIGMA-F FACTOR RSBW-RELATED"/>
    <property type="match status" value="1"/>
</dbReference>
<dbReference type="EMBL" id="BOPG01000024">
    <property type="protein sequence ID" value="GIJ56549.1"/>
    <property type="molecule type" value="Genomic_DNA"/>
</dbReference>
<dbReference type="GO" id="GO:0004674">
    <property type="term" value="F:protein serine/threonine kinase activity"/>
    <property type="evidence" value="ECO:0007669"/>
    <property type="project" value="UniProtKB-KW"/>
</dbReference>
<evidence type="ECO:0008006" key="6">
    <source>
        <dbReference type="Google" id="ProtNLM"/>
    </source>
</evidence>
<dbReference type="InterPro" id="IPR003594">
    <property type="entry name" value="HATPase_dom"/>
</dbReference>
<keyword evidence="1" id="KW-0723">Serine/threonine-protein kinase</keyword>
<gene>
    <name evidence="4" type="ORF">Vau01_040650</name>
</gene>
<dbReference type="Pfam" id="PF14417">
    <property type="entry name" value="MEDS"/>
    <property type="match status" value="1"/>
</dbReference>
<protein>
    <recommendedName>
        <fullName evidence="6">Anti-sigma regulatory factor (Ser/Thr protein kinase)</fullName>
    </recommendedName>
</protein>
<name>A0A8J3Z3C7_9ACTN</name>
<feature type="domain" description="MEDS" evidence="3">
    <location>
        <begin position="14"/>
        <end position="157"/>
    </location>
</feature>
<evidence type="ECO:0000256" key="1">
    <source>
        <dbReference type="ARBA" id="ARBA00022527"/>
    </source>
</evidence>
<dbReference type="Proteomes" id="UP000612585">
    <property type="component" value="Unassembled WGS sequence"/>
</dbReference>
<evidence type="ECO:0000313" key="5">
    <source>
        <dbReference type="Proteomes" id="UP000612585"/>
    </source>
</evidence>
<dbReference type="SUPFAM" id="SSF55874">
    <property type="entry name" value="ATPase domain of HSP90 chaperone/DNA topoisomerase II/histidine kinase"/>
    <property type="match status" value="1"/>
</dbReference>
<evidence type="ECO:0000259" key="3">
    <source>
        <dbReference type="Pfam" id="PF14417"/>
    </source>
</evidence>
<dbReference type="InterPro" id="IPR050267">
    <property type="entry name" value="Anti-sigma-factor_SerPK"/>
</dbReference>
<dbReference type="InterPro" id="IPR025847">
    <property type="entry name" value="MEDS_domain"/>
</dbReference>
<accession>A0A8J3Z3C7</accession>
<keyword evidence="5" id="KW-1185">Reference proteome</keyword>
<reference evidence="4" key="1">
    <citation type="submission" date="2021-01" db="EMBL/GenBank/DDBJ databases">
        <title>Whole genome shotgun sequence of Virgisporangium aurantiacum NBRC 16421.</title>
        <authorList>
            <person name="Komaki H."/>
            <person name="Tamura T."/>
        </authorList>
    </citation>
    <scope>NUCLEOTIDE SEQUENCE</scope>
    <source>
        <strain evidence="4">NBRC 16421</strain>
    </source>
</reference>
<dbReference type="Pfam" id="PF13581">
    <property type="entry name" value="HATPase_c_2"/>
    <property type="match status" value="1"/>
</dbReference>
<comment type="caution">
    <text evidence="4">The sequence shown here is derived from an EMBL/GenBank/DDBJ whole genome shotgun (WGS) entry which is preliminary data.</text>
</comment>
<evidence type="ECO:0000259" key="2">
    <source>
        <dbReference type="Pfam" id="PF13581"/>
    </source>
</evidence>
<dbReference type="InterPro" id="IPR036890">
    <property type="entry name" value="HATPase_C_sf"/>
</dbReference>
<dbReference type="AlphaFoldDB" id="A0A8J3Z3C7"/>
<dbReference type="PANTHER" id="PTHR35526:SF3">
    <property type="entry name" value="ANTI-SIGMA-F FACTOR RSBW"/>
    <property type="match status" value="1"/>
</dbReference>
<dbReference type="CDD" id="cd16936">
    <property type="entry name" value="HATPase_RsbW-like"/>
    <property type="match status" value="1"/>
</dbReference>
<dbReference type="Gene3D" id="3.30.565.10">
    <property type="entry name" value="Histidine kinase-like ATPase, C-terminal domain"/>
    <property type="match status" value="1"/>
</dbReference>
<dbReference type="NCBIfam" id="NF041045">
    <property type="entry name" value="RsbA_anti_sig"/>
    <property type="match status" value="1"/>
</dbReference>
<dbReference type="RefSeq" id="WP_203995061.1">
    <property type="nucleotide sequence ID" value="NZ_BOPG01000024.1"/>
</dbReference>
<keyword evidence="1" id="KW-0418">Kinase</keyword>